<dbReference type="HOGENOM" id="CLU_1240838_0_0_1"/>
<dbReference type="InParanoid" id="A0A0C9Z9B1"/>
<feature type="compositionally biased region" description="Low complexity" evidence="1">
    <location>
        <begin position="13"/>
        <end position="31"/>
    </location>
</feature>
<sequence>MAFITSVPPPSGGPSSSTNNTASTASSSSTSQMSHNQIVAENLRRSTANTILQQCRDAREINVPADELLIPVPPPPTGTALQQWLSAYSQMSPNSQALGTTSLPSKAVARPNTTNITKVLFDSLKEAPAGEGLNSTYNFDNIAHSQWNGAHETEGIGLKPSTKASRWNRPNPTITMLFTNANTEQLHHEGHSLKRSKINVNGSPYHLLDLLQFKNELDIDQLS</sequence>
<reference evidence="3" key="2">
    <citation type="submission" date="2015-01" db="EMBL/GenBank/DDBJ databases">
        <title>Evolutionary Origins and Diversification of the Mycorrhizal Mutualists.</title>
        <authorList>
            <consortium name="DOE Joint Genome Institute"/>
            <consortium name="Mycorrhizal Genomics Consortium"/>
            <person name="Kohler A."/>
            <person name="Kuo A."/>
            <person name="Nagy L.G."/>
            <person name="Floudas D."/>
            <person name="Copeland A."/>
            <person name="Barry K.W."/>
            <person name="Cichocki N."/>
            <person name="Veneault-Fourrey C."/>
            <person name="LaButti K."/>
            <person name="Lindquist E.A."/>
            <person name="Lipzen A."/>
            <person name="Lundell T."/>
            <person name="Morin E."/>
            <person name="Murat C."/>
            <person name="Riley R."/>
            <person name="Ohm R."/>
            <person name="Sun H."/>
            <person name="Tunlid A."/>
            <person name="Henrissat B."/>
            <person name="Grigoriev I.V."/>
            <person name="Hibbett D.S."/>
            <person name="Martin F."/>
        </authorList>
    </citation>
    <scope>NUCLEOTIDE SEQUENCE [LARGE SCALE GENOMIC DNA]</scope>
    <source>
        <strain evidence="3">UH-Slu-Lm8-n1</strain>
    </source>
</reference>
<keyword evidence="3" id="KW-1185">Reference proteome</keyword>
<gene>
    <name evidence="2" type="ORF">CY34DRAFT_17969</name>
</gene>
<evidence type="ECO:0000256" key="1">
    <source>
        <dbReference type="SAM" id="MobiDB-lite"/>
    </source>
</evidence>
<dbReference type="AlphaFoldDB" id="A0A0C9Z9B1"/>
<reference evidence="2 3" key="1">
    <citation type="submission" date="2014-04" db="EMBL/GenBank/DDBJ databases">
        <authorList>
            <consortium name="DOE Joint Genome Institute"/>
            <person name="Kuo A."/>
            <person name="Ruytinx J."/>
            <person name="Rineau F."/>
            <person name="Colpaert J."/>
            <person name="Kohler A."/>
            <person name="Nagy L.G."/>
            <person name="Floudas D."/>
            <person name="Copeland A."/>
            <person name="Barry K.W."/>
            <person name="Cichocki N."/>
            <person name="Veneault-Fourrey C."/>
            <person name="LaButti K."/>
            <person name="Lindquist E.A."/>
            <person name="Lipzen A."/>
            <person name="Lundell T."/>
            <person name="Morin E."/>
            <person name="Murat C."/>
            <person name="Sun H."/>
            <person name="Tunlid A."/>
            <person name="Henrissat B."/>
            <person name="Grigoriev I.V."/>
            <person name="Hibbett D.S."/>
            <person name="Martin F."/>
            <person name="Nordberg H.P."/>
            <person name="Cantor M.N."/>
            <person name="Hua S.X."/>
        </authorList>
    </citation>
    <scope>NUCLEOTIDE SEQUENCE [LARGE SCALE GENOMIC DNA]</scope>
    <source>
        <strain evidence="2 3">UH-Slu-Lm8-n1</strain>
    </source>
</reference>
<protein>
    <submittedName>
        <fullName evidence="2">Uncharacterized protein</fullName>
    </submittedName>
</protein>
<dbReference type="EMBL" id="KN835815">
    <property type="protein sequence ID" value="KIK34070.1"/>
    <property type="molecule type" value="Genomic_DNA"/>
</dbReference>
<name>A0A0C9Z9B1_9AGAM</name>
<accession>A0A0C9Z9B1</accession>
<evidence type="ECO:0000313" key="3">
    <source>
        <dbReference type="Proteomes" id="UP000054485"/>
    </source>
</evidence>
<dbReference type="OrthoDB" id="3259848at2759"/>
<proteinExistence type="predicted"/>
<evidence type="ECO:0000313" key="2">
    <source>
        <dbReference type="EMBL" id="KIK34070.1"/>
    </source>
</evidence>
<organism evidence="2 3">
    <name type="scientific">Suillus luteus UH-Slu-Lm8-n1</name>
    <dbReference type="NCBI Taxonomy" id="930992"/>
    <lineage>
        <taxon>Eukaryota</taxon>
        <taxon>Fungi</taxon>
        <taxon>Dikarya</taxon>
        <taxon>Basidiomycota</taxon>
        <taxon>Agaricomycotina</taxon>
        <taxon>Agaricomycetes</taxon>
        <taxon>Agaricomycetidae</taxon>
        <taxon>Boletales</taxon>
        <taxon>Suillineae</taxon>
        <taxon>Suillaceae</taxon>
        <taxon>Suillus</taxon>
    </lineage>
</organism>
<dbReference type="Proteomes" id="UP000054485">
    <property type="component" value="Unassembled WGS sequence"/>
</dbReference>
<feature type="region of interest" description="Disordered" evidence="1">
    <location>
        <begin position="1"/>
        <end position="36"/>
    </location>
</feature>